<accession>A0A7J8B1R8</accession>
<evidence type="ECO:0000313" key="3">
    <source>
        <dbReference type="Proteomes" id="UP000558488"/>
    </source>
</evidence>
<comment type="caution">
    <text evidence="2">The sequence shown here is derived from an EMBL/GenBank/DDBJ whole genome shotgun (WGS) entry which is preliminary data.</text>
</comment>
<proteinExistence type="predicted"/>
<evidence type="ECO:0000313" key="2">
    <source>
        <dbReference type="EMBL" id="KAF6392461.1"/>
    </source>
</evidence>
<name>A0A7J8B1R8_PIPKU</name>
<evidence type="ECO:0000256" key="1">
    <source>
        <dbReference type="SAM" id="MobiDB-lite"/>
    </source>
</evidence>
<protein>
    <submittedName>
        <fullName evidence="2">Uncharacterized protein</fullName>
    </submittedName>
</protein>
<sequence length="195" mass="21097">MAPHPRPSTAPKALEIHQHPQLPPPPTPGQAGGQIPPPSASSGAERWGRPPMAGWLRYTQNGRGSGHAWAPFRPLTSKILPPDRYRPPTTENRCCSCNNVRVKIARPTLPRAAPRLLPWPIRYGSCFHPPPAPESSSGSLHTCGSESHCPPDHLVGAERGTPLRTLSRVLSTPQLPTAHWSFLQPAPRLAPGGLR</sequence>
<dbReference type="EMBL" id="JACAGB010000001">
    <property type="protein sequence ID" value="KAF6392461.1"/>
    <property type="molecule type" value="Genomic_DNA"/>
</dbReference>
<dbReference type="AlphaFoldDB" id="A0A7J8B1R8"/>
<dbReference type="Proteomes" id="UP000558488">
    <property type="component" value="Unassembled WGS sequence"/>
</dbReference>
<feature type="region of interest" description="Disordered" evidence="1">
    <location>
        <begin position="1"/>
        <end position="59"/>
    </location>
</feature>
<reference evidence="2 3" key="1">
    <citation type="journal article" date="2020" name="Nature">
        <title>Six reference-quality genomes reveal evolution of bat adaptations.</title>
        <authorList>
            <person name="Jebb D."/>
            <person name="Huang Z."/>
            <person name="Pippel M."/>
            <person name="Hughes G.M."/>
            <person name="Lavrichenko K."/>
            <person name="Devanna P."/>
            <person name="Winkler S."/>
            <person name="Jermiin L.S."/>
            <person name="Skirmuntt E.C."/>
            <person name="Katzourakis A."/>
            <person name="Burkitt-Gray L."/>
            <person name="Ray D.A."/>
            <person name="Sullivan K.A.M."/>
            <person name="Roscito J.G."/>
            <person name="Kirilenko B.M."/>
            <person name="Davalos L.M."/>
            <person name="Corthals A.P."/>
            <person name="Power M.L."/>
            <person name="Jones G."/>
            <person name="Ransome R.D."/>
            <person name="Dechmann D.K.N."/>
            <person name="Locatelli A.G."/>
            <person name="Puechmaille S.J."/>
            <person name="Fedrigo O."/>
            <person name="Jarvis E.D."/>
            <person name="Hiller M."/>
            <person name="Vernes S.C."/>
            <person name="Myers E.W."/>
            <person name="Teeling E.C."/>
        </authorList>
    </citation>
    <scope>NUCLEOTIDE SEQUENCE [LARGE SCALE GENOMIC DNA]</scope>
    <source>
        <strain evidence="2">MPipKuh1</strain>
        <tissue evidence="2">Flight muscle</tissue>
    </source>
</reference>
<organism evidence="2 3">
    <name type="scientific">Pipistrellus kuhlii</name>
    <name type="common">Kuhl's pipistrelle</name>
    <dbReference type="NCBI Taxonomy" id="59472"/>
    <lineage>
        <taxon>Eukaryota</taxon>
        <taxon>Metazoa</taxon>
        <taxon>Chordata</taxon>
        <taxon>Craniata</taxon>
        <taxon>Vertebrata</taxon>
        <taxon>Euteleostomi</taxon>
        <taxon>Mammalia</taxon>
        <taxon>Eutheria</taxon>
        <taxon>Laurasiatheria</taxon>
        <taxon>Chiroptera</taxon>
        <taxon>Yangochiroptera</taxon>
        <taxon>Vespertilionidae</taxon>
        <taxon>Pipistrellus</taxon>
    </lineage>
</organism>
<keyword evidence="3" id="KW-1185">Reference proteome</keyword>
<gene>
    <name evidence="2" type="ORF">mPipKuh1_007676</name>
</gene>